<dbReference type="InParanoid" id="A0A401GZS9"/>
<keyword evidence="5" id="KW-0472">Membrane</keyword>
<evidence type="ECO:0000256" key="4">
    <source>
        <dbReference type="ARBA" id="ARBA00022692"/>
    </source>
</evidence>
<dbReference type="GeneID" id="38784592"/>
<dbReference type="STRING" id="139825.A0A401GZS9"/>
<dbReference type="Gene3D" id="2.40.160.50">
    <property type="entry name" value="membrane protein fhac: a member of the omp85/tpsb transporter family"/>
    <property type="match status" value="1"/>
</dbReference>
<feature type="domain" description="Bacterial surface antigen (D15)" evidence="7">
    <location>
        <begin position="183"/>
        <end position="495"/>
    </location>
</feature>
<evidence type="ECO:0000259" key="7">
    <source>
        <dbReference type="Pfam" id="PF01103"/>
    </source>
</evidence>
<evidence type="ECO:0000256" key="5">
    <source>
        <dbReference type="ARBA" id="ARBA00023136"/>
    </source>
</evidence>
<dbReference type="GO" id="GO:0005741">
    <property type="term" value="C:mitochondrial outer membrane"/>
    <property type="evidence" value="ECO:0007669"/>
    <property type="project" value="UniProtKB-SubCell"/>
</dbReference>
<protein>
    <submittedName>
        <fullName evidence="8">SAM50-like protein</fullName>
    </submittedName>
</protein>
<evidence type="ECO:0000256" key="6">
    <source>
        <dbReference type="SAM" id="MobiDB-lite"/>
    </source>
</evidence>
<dbReference type="GO" id="GO:0045040">
    <property type="term" value="P:protein insertion into mitochondrial outer membrane"/>
    <property type="evidence" value="ECO:0007669"/>
    <property type="project" value="TreeGrafter"/>
</dbReference>
<sequence>MEEELQAPPLKPPLANTSVPRDREPDRADLEKLRKWQEDRIARRLRGEYESAVFHLSELVNENLTTPLRIASVRVEGAVKTRKPFLGSIISPFLPTTSSPSVDGGSTLESVLRTTRHIGSLLQETDLFQSVEAKLEASQGILAQDGDVNIIFKTREKGRFYLNTSTEVGNNEGGASATCRVRNAFGGAETFEANLAFGTKTRVSFHGSLSAPLTPSLKTRGEISVFGLERDNSSYASSSEGVRGLRASVRTETVTSGLHEVAYEAVLRHISSLTPSASISMREAAGQTIKSAVSHSWTRDTRDDKLVGTTGSYFKLSQELAGLGGDSSFYKTEAQTQLSRPFVPGVTVSFAARSGLLWSFAPRSLFSDRFQLGGPVSVRMFRTNGMGPRDGPDSLGGDMYWSTGVSFISDVPRKPHWPVKLHTFVNAGRLDVVDRSQSLLDNVISSISKPSISAGVGLVYKLDPVRVEVNFGVPLVASKSDGLQRGFQVGIGLDFL</sequence>
<name>A0A401GZS9_9APHY</name>
<evidence type="ECO:0000313" key="8">
    <source>
        <dbReference type="EMBL" id="GBE87675.1"/>
    </source>
</evidence>
<comment type="caution">
    <text evidence="8">The sequence shown here is derived from an EMBL/GenBank/DDBJ whole genome shotgun (WGS) entry which is preliminary data.</text>
</comment>
<keyword evidence="3" id="KW-1134">Transmembrane beta strand</keyword>
<evidence type="ECO:0000256" key="2">
    <source>
        <dbReference type="ARBA" id="ARBA00010913"/>
    </source>
</evidence>
<dbReference type="Pfam" id="PF01103">
    <property type="entry name" value="Omp85"/>
    <property type="match status" value="1"/>
</dbReference>
<gene>
    <name evidence="8" type="ORF">SCP_1103520</name>
</gene>
<dbReference type="InterPro" id="IPR000184">
    <property type="entry name" value="Bac_surfAg_D15"/>
</dbReference>
<dbReference type="PANTHER" id="PTHR12815">
    <property type="entry name" value="SORTING AND ASSEMBLY MACHINERY SAMM50 PROTEIN FAMILY MEMBER"/>
    <property type="match status" value="1"/>
</dbReference>
<dbReference type="PANTHER" id="PTHR12815:SF18">
    <property type="entry name" value="SORTING AND ASSEMBLY MACHINERY COMPONENT 50 HOMOLOG"/>
    <property type="match status" value="1"/>
</dbReference>
<accession>A0A401GZS9</accession>
<reference evidence="8 9" key="1">
    <citation type="journal article" date="2018" name="Sci. Rep.">
        <title>Genome sequence of the cauliflower mushroom Sparassis crispa (Hanabiratake) and its association with beneficial usage.</title>
        <authorList>
            <person name="Kiyama R."/>
            <person name="Furutani Y."/>
            <person name="Kawaguchi K."/>
            <person name="Nakanishi T."/>
        </authorList>
    </citation>
    <scope>NUCLEOTIDE SEQUENCE [LARGE SCALE GENOMIC DNA]</scope>
</reference>
<dbReference type="Proteomes" id="UP000287166">
    <property type="component" value="Unassembled WGS sequence"/>
</dbReference>
<dbReference type="RefSeq" id="XP_027618588.1">
    <property type="nucleotide sequence ID" value="XM_027762787.1"/>
</dbReference>
<comment type="subcellular location">
    <subcellularLocation>
        <location evidence="1">Mitochondrion outer membrane</location>
        <topology evidence="1">Multi-pass membrane protein</topology>
    </subcellularLocation>
</comment>
<dbReference type="AlphaFoldDB" id="A0A401GZS9"/>
<feature type="region of interest" description="Disordered" evidence="6">
    <location>
        <begin position="1"/>
        <end position="27"/>
    </location>
</feature>
<evidence type="ECO:0000256" key="1">
    <source>
        <dbReference type="ARBA" id="ARBA00004374"/>
    </source>
</evidence>
<organism evidence="8 9">
    <name type="scientific">Sparassis crispa</name>
    <dbReference type="NCBI Taxonomy" id="139825"/>
    <lineage>
        <taxon>Eukaryota</taxon>
        <taxon>Fungi</taxon>
        <taxon>Dikarya</taxon>
        <taxon>Basidiomycota</taxon>
        <taxon>Agaricomycotina</taxon>
        <taxon>Agaricomycetes</taxon>
        <taxon>Polyporales</taxon>
        <taxon>Sparassidaceae</taxon>
        <taxon>Sparassis</taxon>
    </lineage>
</organism>
<comment type="similarity">
    <text evidence="2">Belongs to the SAM50/omp85 family.</text>
</comment>
<dbReference type="OrthoDB" id="1724197at2759"/>
<evidence type="ECO:0000313" key="9">
    <source>
        <dbReference type="Proteomes" id="UP000287166"/>
    </source>
</evidence>
<evidence type="ECO:0000256" key="3">
    <source>
        <dbReference type="ARBA" id="ARBA00022452"/>
    </source>
</evidence>
<dbReference type="InterPro" id="IPR039910">
    <property type="entry name" value="D15-like"/>
</dbReference>
<dbReference type="FunCoup" id="A0A401GZS9">
    <property type="interactions" value="421"/>
</dbReference>
<keyword evidence="4" id="KW-0812">Transmembrane</keyword>
<proteinExistence type="inferred from homology"/>
<dbReference type="EMBL" id="BFAD01000011">
    <property type="protein sequence ID" value="GBE87675.1"/>
    <property type="molecule type" value="Genomic_DNA"/>
</dbReference>
<keyword evidence="9" id="KW-1185">Reference proteome</keyword>